<dbReference type="PANTHER" id="PTHR14296">
    <property type="entry name" value="REMODELING AND SPACING FACTOR 1"/>
    <property type="match status" value="1"/>
</dbReference>
<dbReference type="Proteomes" id="UP000245207">
    <property type="component" value="Unassembled WGS sequence"/>
</dbReference>
<feature type="region of interest" description="Disordered" evidence="2">
    <location>
        <begin position="319"/>
        <end position="523"/>
    </location>
</feature>
<keyword evidence="4" id="KW-1185">Reference proteome</keyword>
<dbReference type="OrthoDB" id="303107at2759"/>
<dbReference type="InterPro" id="IPR028938">
    <property type="entry name" value="Rsf1-like"/>
</dbReference>
<reference evidence="3 4" key="1">
    <citation type="journal article" date="2018" name="Mol. Plant">
        <title>The genome of Artemisia annua provides insight into the evolution of Asteraceae family and artemisinin biosynthesis.</title>
        <authorList>
            <person name="Shen Q."/>
            <person name="Zhang L."/>
            <person name="Liao Z."/>
            <person name="Wang S."/>
            <person name="Yan T."/>
            <person name="Shi P."/>
            <person name="Liu M."/>
            <person name="Fu X."/>
            <person name="Pan Q."/>
            <person name="Wang Y."/>
            <person name="Lv Z."/>
            <person name="Lu X."/>
            <person name="Zhang F."/>
            <person name="Jiang W."/>
            <person name="Ma Y."/>
            <person name="Chen M."/>
            <person name="Hao X."/>
            <person name="Li L."/>
            <person name="Tang Y."/>
            <person name="Lv G."/>
            <person name="Zhou Y."/>
            <person name="Sun X."/>
            <person name="Brodelius P.E."/>
            <person name="Rose J.K.C."/>
            <person name="Tang K."/>
        </authorList>
    </citation>
    <scope>NUCLEOTIDE SEQUENCE [LARGE SCALE GENOMIC DNA]</scope>
    <source>
        <strain evidence="4">cv. Huhao1</strain>
        <tissue evidence="3">Leaf</tissue>
    </source>
</reference>
<dbReference type="GO" id="GO:0031213">
    <property type="term" value="C:RSF complex"/>
    <property type="evidence" value="ECO:0007669"/>
    <property type="project" value="InterPro"/>
</dbReference>
<keyword evidence="1" id="KW-0175">Coiled coil</keyword>
<dbReference type="GO" id="GO:0006355">
    <property type="term" value="P:regulation of DNA-templated transcription"/>
    <property type="evidence" value="ECO:0007669"/>
    <property type="project" value="InterPro"/>
</dbReference>
<feature type="compositionally biased region" description="Acidic residues" evidence="2">
    <location>
        <begin position="513"/>
        <end position="523"/>
    </location>
</feature>
<dbReference type="PANTHER" id="PTHR14296:SF12">
    <property type="entry name" value="DDT DOMAIN-CONTAINING PROTEIN DDR4 ISOFORM X1"/>
    <property type="match status" value="1"/>
</dbReference>
<dbReference type="STRING" id="35608.A0A2U1L2D5"/>
<accession>A0A2U1L2D5</accession>
<organism evidence="3 4">
    <name type="scientific">Artemisia annua</name>
    <name type="common">Sweet wormwood</name>
    <dbReference type="NCBI Taxonomy" id="35608"/>
    <lineage>
        <taxon>Eukaryota</taxon>
        <taxon>Viridiplantae</taxon>
        <taxon>Streptophyta</taxon>
        <taxon>Embryophyta</taxon>
        <taxon>Tracheophyta</taxon>
        <taxon>Spermatophyta</taxon>
        <taxon>Magnoliopsida</taxon>
        <taxon>eudicotyledons</taxon>
        <taxon>Gunneridae</taxon>
        <taxon>Pentapetalae</taxon>
        <taxon>asterids</taxon>
        <taxon>campanulids</taxon>
        <taxon>Asterales</taxon>
        <taxon>Asteraceae</taxon>
        <taxon>Asteroideae</taxon>
        <taxon>Anthemideae</taxon>
        <taxon>Artemisiinae</taxon>
        <taxon>Artemisia</taxon>
    </lineage>
</organism>
<feature type="compositionally biased region" description="Acidic residues" evidence="2">
    <location>
        <begin position="337"/>
        <end position="348"/>
    </location>
</feature>
<feature type="compositionally biased region" description="Basic and acidic residues" evidence="2">
    <location>
        <begin position="319"/>
        <end position="336"/>
    </location>
</feature>
<evidence type="ECO:0000256" key="2">
    <source>
        <dbReference type="SAM" id="MobiDB-lite"/>
    </source>
</evidence>
<sequence>MNQNDPESSPEIESHRNILRQRWELASVLNFFKVFEPVIESNMKVSAEEVETALIIPNKCLAQLHVSLLKGIPPVPRNLKDPDVWVVALSKKLVEWWPWVAEGDFPLTAAKGAEMATYKELDPTIRLVILKALCEIRADQHDVVSYINDAVKNKNELSTFRKINIGEDGKGTSYWLDGNDTFGLRLYKEVNTFKGKGTQSTISSQWETLATNLEEFQNVVEEYSSSNSKLEVAVGAAVEPEAIPVLTKLHKKKQRELQRKRNAERLIDNFCRSGITRSCRSRKPITYTFDAYDKAITEAIRETNTFSYISDRRMKTQNELRSEKKRAVANEDREQDQPIDAEPTESDSESSKHETEDVSEASAEESDESEESEREMKTRGERREKKVTLESGETTESEQEDGTESEQENGTESEQEDGESAESDSESSKLETNYVSDSEKSGEESDENDDENKQSSDNSSKENGSFVNSTKESKKITEKDDRSIQQIRNFGTKKRLRQRPNCNTALESAIAPDSEDEMSSEKY</sequence>
<feature type="compositionally biased region" description="Acidic residues" evidence="2">
    <location>
        <begin position="357"/>
        <end position="373"/>
    </location>
</feature>
<gene>
    <name evidence="3" type="ORF">CTI12_AA538540</name>
</gene>
<evidence type="ECO:0000313" key="3">
    <source>
        <dbReference type="EMBL" id="PWA43156.1"/>
    </source>
</evidence>
<name>A0A2U1L2D5_ARTAN</name>
<dbReference type="AlphaFoldDB" id="A0A2U1L2D5"/>
<dbReference type="EMBL" id="PKPP01011994">
    <property type="protein sequence ID" value="PWA43156.1"/>
    <property type="molecule type" value="Genomic_DNA"/>
</dbReference>
<feature type="compositionally biased region" description="Basic and acidic residues" evidence="2">
    <location>
        <begin position="374"/>
        <end position="388"/>
    </location>
</feature>
<feature type="coiled-coil region" evidence="1">
    <location>
        <begin position="213"/>
        <end position="266"/>
    </location>
</feature>
<feature type="compositionally biased region" description="Basic and acidic residues" evidence="2">
    <location>
        <begin position="471"/>
        <end position="483"/>
    </location>
</feature>
<evidence type="ECO:0008006" key="5">
    <source>
        <dbReference type="Google" id="ProtNLM"/>
    </source>
</evidence>
<evidence type="ECO:0000256" key="1">
    <source>
        <dbReference type="SAM" id="Coils"/>
    </source>
</evidence>
<proteinExistence type="predicted"/>
<feature type="compositionally biased region" description="Acidic residues" evidence="2">
    <location>
        <begin position="393"/>
        <end position="425"/>
    </location>
</feature>
<comment type="caution">
    <text evidence="3">The sequence shown here is derived from an EMBL/GenBank/DDBJ whole genome shotgun (WGS) entry which is preliminary data.</text>
</comment>
<protein>
    <recommendedName>
        <fullName evidence="5">DDT domain superfamily</fullName>
    </recommendedName>
</protein>
<evidence type="ECO:0000313" key="4">
    <source>
        <dbReference type="Proteomes" id="UP000245207"/>
    </source>
</evidence>